<dbReference type="InterPro" id="IPR011011">
    <property type="entry name" value="Znf_FYVE_PHD"/>
</dbReference>
<dbReference type="SMART" id="SM00570">
    <property type="entry name" value="AWS"/>
    <property type="match status" value="1"/>
</dbReference>
<evidence type="ECO:0000256" key="1">
    <source>
        <dbReference type="ARBA" id="ARBA00004123"/>
    </source>
</evidence>
<dbReference type="PANTHER" id="PTHR46147:SF3">
    <property type="entry name" value="HISTONE-LYSINE N-METHYLTRANSFERASE ASH1"/>
    <property type="match status" value="1"/>
</dbReference>
<dbReference type="InterPro" id="IPR043151">
    <property type="entry name" value="BAH_sf"/>
</dbReference>
<keyword evidence="7" id="KW-0862">Zinc</keyword>
<dbReference type="SUPFAM" id="SSF57903">
    <property type="entry name" value="FYVE/PHD zinc finger"/>
    <property type="match status" value="1"/>
</dbReference>
<feature type="domain" description="AWS" evidence="12">
    <location>
        <begin position="588"/>
        <end position="633"/>
    </location>
</feature>
<dbReference type="InterPro" id="IPR001965">
    <property type="entry name" value="Znf_PHD"/>
</dbReference>
<comment type="subcellular location">
    <subcellularLocation>
        <location evidence="1">Nucleus</location>
    </subcellularLocation>
</comment>
<evidence type="ECO:0000313" key="14">
    <source>
        <dbReference type="WBParaSite" id="Csp11.Scaffold627.g6730.t1"/>
    </source>
</evidence>
<proteinExistence type="predicted"/>
<dbReference type="STRING" id="1561998.A0A1I7TK89"/>
<evidence type="ECO:0000256" key="8">
    <source>
        <dbReference type="ARBA" id="ARBA00023242"/>
    </source>
</evidence>
<dbReference type="WBParaSite" id="Csp11.Scaffold627.g6730.t1">
    <property type="protein sequence ID" value="Csp11.Scaffold627.g6730.t1"/>
    <property type="gene ID" value="Csp11.Scaffold627.g6730"/>
</dbReference>
<dbReference type="InterPro" id="IPR013083">
    <property type="entry name" value="Znf_RING/FYVE/PHD"/>
</dbReference>
<feature type="domain" description="BAH" evidence="11">
    <location>
        <begin position="1087"/>
        <end position="1208"/>
    </location>
</feature>
<dbReference type="InterPro" id="IPR001025">
    <property type="entry name" value="BAH_dom"/>
</dbReference>
<evidence type="ECO:0000256" key="7">
    <source>
        <dbReference type="ARBA" id="ARBA00022833"/>
    </source>
</evidence>
<evidence type="ECO:0000256" key="6">
    <source>
        <dbReference type="ARBA" id="ARBA00022771"/>
    </source>
</evidence>
<dbReference type="SUPFAM" id="SSF82199">
    <property type="entry name" value="SET domain"/>
    <property type="match status" value="1"/>
</dbReference>
<evidence type="ECO:0000313" key="13">
    <source>
        <dbReference type="Proteomes" id="UP000095282"/>
    </source>
</evidence>
<reference evidence="14" key="1">
    <citation type="submission" date="2016-11" db="UniProtKB">
        <authorList>
            <consortium name="WormBaseParasite"/>
        </authorList>
    </citation>
    <scope>IDENTIFICATION</scope>
</reference>
<feature type="region of interest" description="Disordered" evidence="9">
    <location>
        <begin position="1"/>
        <end position="36"/>
    </location>
</feature>
<dbReference type="Gene3D" id="2.170.270.10">
    <property type="entry name" value="SET domain"/>
    <property type="match status" value="1"/>
</dbReference>
<dbReference type="PROSITE" id="PS01359">
    <property type="entry name" value="ZF_PHD_1"/>
    <property type="match status" value="1"/>
</dbReference>
<keyword evidence="5" id="KW-0479">Metal-binding</keyword>
<keyword evidence="3" id="KW-0808">Transferase</keyword>
<dbReference type="InterPro" id="IPR001214">
    <property type="entry name" value="SET_dom"/>
</dbReference>
<feature type="region of interest" description="Disordered" evidence="9">
    <location>
        <begin position="315"/>
        <end position="413"/>
    </location>
</feature>
<dbReference type="Pfam" id="PF01426">
    <property type="entry name" value="BAH"/>
    <property type="match status" value="1"/>
</dbReference>
<dbReference type="Gene3D" id="2.30.30.490">
    <property type="match status" value="1"/>
</dbReference>
<dbReference type="SMART" id="SM00317">
    <property type="entry name" value="SET"/>
    <property type="match status" value="1"/>
</dbReference>
<keyword evidence="8" id="KW-0539">Nucleus</keyword>
<protein>
    <submittedName>
        <fullName evidence="14">SET domain-containing protein</fullName>
    </submittedName>
</protein>
<dbReference type="GO" id="GO:0042800">
    <property type="term" value="F:histone H3K4 methyltransferase activity"/>
    <property type="evidence" value="ECO:0007669"/>
    <property type="project" value="TreeGrafter"/>
</dbReference>
<dbReference type="GO" id="GO:0006355">
    <property type="term" value="P:regulation of DNA-templated transcription"/>
    <property type="evidence" value="ECO:0007669"/>
    <property type="project" value="TreeGrafter"/>
</dbReference>
<dbReference type="GO" id="GO:0032259">
    <property type="term" value="P:methylation"/>
    <property type="evidence" value="ECO:0007669"/>
    <property type="project" value="UniProtKB-KW"/>
</dbReference>
<dbReference type="PROSITE" id="PS50280">
    <property type="entry name" value="SET"/>
    <property type="match status" value="1"/>
</dbReference>
<feature type="compositionally biased region" description="Acidic residues" evidence="9">
    <location>
        <begin position="196"/>
        <end position="213"/>
    </location>
</feature>
<feature type="compositionally biased region" description="Basic residues" evidence="9">
    <location>
        <begin position="382"/>
        <end position="394"/>
    </location>
</feature>
<dbReference type="InterPro" id="IPR046341">
    <property type="entry name" value="SET_dom_sf"/>
</dbReference>
<dbReference type="SMART" id="SM00439">
    <property type="entry name" value="BAH"/>
    <property type="match status" value="1"/>
</dbReference>
<feature type="region of interest" description="Disordered" evidence="9">
    <location>
        <begin position="152"/>
        <end position="226"/>
    </location>
</feature>
<feature type="compositionally biased region" description="Polar residues" evidence="9">
    <location>
        <begin position="22"/>
        <end position="33"/>
    </location>
</feature>
<dbReference type="GO" id="GO:0008270">
    <property type="term" value="F:zinc ion binding"/>
    <property type="evidence" value="ECO:0007669"/>
    <property type="project" value="UniProtKB-KW"/>
</dbReference>
<evidence type="ECO:0000259" key="12">
    <source>
        <dbReference type="PROSITE" id="PS51215"/>
    </source>
</evidence>
<name>A0A1I7TK89_9PELO</name>
<feature type="compositionally biased region" description="Basic and acidic residues" evidence="9">
    <location>
        <begin position="395"/>
        <end position="406"/>
    </location>
</feature>
<sequence length="1297" mass="145895">MQGASEVQQPPRYRYTPRNEEQNQQPTTSSSSVARLPPIQASLICTPTTTTSSLAPSSSGSSNGQRSQPTIMRLGKPIKIGDSILEPAGTLVFAQNDSPTWASGQRIIVGNKHAVVQANLFPIGPPVLTVQPPTNFAAGNWMINQQSATTSSNSVSLNAHPSATTSSATPDSGIQSVPTSPPSPSFELMNDREADTFDNEDPGDDDDDDEPADFTDMPRLKPIDEDDECYDVASTSFGPPLTDVHTRATTSSPVHSTTTLIPAREELPTEMNAEEFVSFSIASNMNLDEIVSRLYSLDPDKANSIAVLIKKKYAEESRKKKDMEAEVSSTTPTTPRTRFTRKRNKGASRTTNSPDVTTSNLPEEPSTSTVALTEEPGDTSGVRKRGRRPKKKRPIQKEQQQDEVSAKKFKTSADTQIEQIADEDTTTPPEEEKVFEKTVTPVQFRLKVREMMERQLETLTQKMSVDMMELRLSHSTSTKITTGKRKESFFRQLNEQSKKLRKSGVSVSKKMKTFSTESILAKTGVKNEICQEAKEESVPTKMRSSRRSRVDDSPEDSLAPVEEKFNGEYHEISRSVPFSESVIPLWRAPSLNCGCTKGACTSDLECLNRALRVQCSNECTLSYCSNRRFWKEDCSSKLTMSSGPKSRRVLKTKMGRKSGDFLCEFAGEVIDHKRAYEQFKENQEARIVAIGSQLFIDATNRGNLARFIKHSCKPNSRLEVWSVNGFYRAGVFALVDLSPNAEVTIDKSGLLPFDVPCNCGAFQCKKIIRGVRKAVIVDADENEKFETRRFLPRNRRKTIQKARESGLPAILLCDKNSSLLSKMRKTLAAFSFRVQRIDGSIPRSMLPYYSAINNYLKINRQNLDSTIFVALFQNWLEVINDDDLERAFITINSHYLSSSVILSAQQTAKTDDTSLKARATLSSCHSSVLPKRGEADLSYLESLHPIGSYDPDDAWESYRATAKDNAVRCICGALDEDGEMVQCDKCFFWLHMDCCESVSEEDEFNCDFCLGKQAGQRPNVDVRLHEQPEVRFESCVYYRSLMNRRGIQIRLNETVYVNRSFNEDHKNLLKNLREEKPGLIPREPNMFKFPKAPTEPLPKLNVNRKNARIFRVERLFVCPGNNRYVFGSFYAWPHETFADTGRVFCRQEVFSTSYYETLPLDEVIGRCLVVDGKTWSEGRPKVPKFKEDDVFFCDQQIGRNQRVFEKIPPKYKYPINKKPYVFTRFTHPKKIVKDLRPYCPTSSSPKPPKSQPINSTATVTTSSVPSFSSKPIPSVDLKSLSQRNMDSVLIRLKKSDS</sequence>
<feature type="compositionally biased region" description="Polar residues" evidence="9">
    <location>
        <begin position="347"/>
        <end position="371"/>
    </location>
</feature>
<evidence type="ECO:0000259" key="10">
    <source>
        <dbReference type="PROSITE" id="PS50280"/>
    </source>
</evidence>
<keyword evidence="2" id="KW-0489">Methyltransferase</keyword>
<evidence type="ECO:0000256" key="2">
    <source>
        <dbReference type="ARBA" id="ARBA00022603"/>
    </source>
</evidence>
<feature type="region of interest" description="Disordered" evidence="9">
    <location>
        <begin position="1236"/>
        <end position="1278"/>
    </location>
</feature>
<evidence type="ECO:0000256" key="3">
    <source>
        <dbReference type="ARBA" id="ARBA00022679"/>
    </source>
</evidence>
<feature type="compositionally biased region" description="Low complexity" evidence="9">
    <location>
        <begin position="161"/>
        <end position="170"/>
    </location>
</feature>
<evidence type="ECO:0000256" key="5">
    <source>
        <dbReference type="ARBA" id="ARBA00022723"/>
    </source>
</evidence>
<dbReference type="eggNOG" id="KOG1083">
    <property type="taxonomic scope" value="Eukaryota"/>
</dbReference>
<feature type="compositionally biased region" description="Basic and acidic residues" evidence="9">
    <location>
        <begin position="315"/>
        <end position="324"/>
    </location>
</feature>
<feature type="region of interest" description="Disordered" evidence="9">
    <location>
        <begin position="49"/>
        <end position="69"/>
    </location>
</feature>
<dbReference type="Proteomes" id="UP000095282">
    <property type="component" value="Unplaced"/>
</dbReference>
<dbReference type="SMART" id="SM00249">
    <property type="entry name" value="PHD"/>
    <property type="match status" value="1"/>
</dbReference>
<feature type="compositionally biased region" description="Low complexity" evidence="9">
    <location>
        <begin position="49"/>
        <end position="62"/>
    </location>
</feature>
<feature type="domain" description="SET" evidence="10">
    <location>
        <begin position="632"/>
        <end position="748"/>
    </location>
</feature>
<evidence type="ECO:0000256" key="4">
    <source>
        <dbReference type="ARBA" id="ARBA00022691"/>
    </source>
</evidence>
<evidence type="ECO:0000256" key="9">
    <source>
        <dbReference type="SAM" id="MobiDB-lite"/>
    </source>
</evidence>
<accession>A0A1I7TK89</accession>
<dbReference type="PROSITE" id="PS51038">
    <property type="entry name" value="BAH"/>
    <property type="match status" value="1"/>
</dbReference>
<keyword evidence="6" id="KW-0863">Zinc-finger</keyword>
<dbReference type="GO" id="GO:0005654">
    <property type="term" value="C:nucleoplasm"/>
    <property type="evidence" value="ECO:0007669"/>
    <property type="project" value="TreeGrafter"/>
</dbReference>
<dbReference type="GO" id="GO:0003682">
    <property type="term" value="F:chromatin binding"/>
    <property type="evidence" value="ECO:0007669"/>
    <property type="project" value="InterPro"/>
</dbReference>
<feature type="region of interest" description="Disordered" evidence="9">
    <location>
        <begin position="532"/>
        <end position="558"/>
    </location>
</feature>
<dbReference type="Pfam" id="PF00856">
    <property type="entry name" value="SET"/>
    <property type="match status" value="1"/>
</dbReference>
<dbReference type="PANTHER" id="PTHR46147">
    <property type="entry name" value="HISTONE-LYSINE N-METHYLTRANSFERASE ASH1"/>
    <property type="match status" value="1"/>
</dbReference>
<dbReference type="InterPro" id="IPR006560">
    <property type="entry name" value="AWS_dom"/>
</dbReference>
<organism evidence="13 14">
    <name type="scientific">Caenorhabditis tropicalis</name>
    <dbReference type="NCBI Taxonomy" id="1561998"/>
    <lineage>
        <taxon>Eukaryota</taxon>
        <taxon>Metazoa</taxon>
        <taxon>Ecdysozoa</taxon>
        <taxon>Nematoda</taxon>
        <taxon>Chromadorea</taxon>
        <taxon>Rhabditida</taxon>
        <taxon>Rhabditina</taxon>
        <taxon>Rhabditomorpha</taxon>
        <taxon>Rhabditoidea</taxon>
        <taxon>Rhabditidae</taxon>
        <taxon>Peloderinae</taxon>
        <taxon>Caenorhabditis</taxon>
    </lineage>
</organism>
<evidence type="ECO:0000259" key="11">
    <source>
        <dbReference type="PROSITE" id="PS51038"/>
    </source>
</evidence>
<feature type="compositionally biased region" description="Low complexity" evidence="9">
    <location>
        <begin position="1251"/>
        <end position="1275"/>
    </location>
</feature>
<dbReference type="InterPro" id="IPR019786">
    <property type="entry name" value="Zinc_finger_PHD-type_CS"/>
</dbReference>
<dbReference type="Gene3D" id="3.30.40.10">
    <property type="entry name" value="Zinc/RING finger domain, C3HC4 (zinc finger)"/>
    <property type="match status" value="1"/>
</dbReference>
<keyword evidence="4" id="KW-0949">S-adenosyl-L-methionine</keyword>
<keyword evidence="13" id="KW-1185">Reference proteome</keyword>
<dbReference type="PROSITE" id="PS51215">
    <property type="entry name" value="AWS"/>
    <property type="match status" value="1"/>
</dbReference>